<reference evidence="2 3" key="1">
    <citation type="submission" date="2021-01" db="EMBL/GenBank/DDBJ databases">
        <title>Roseomonas sp. nov, a bacterium isolated from an oil production mixture in Yumen Oilfield.</title>
        <authorList>
            <person name="Wu D."/>
        </authorList>
    </citation>
    <scope>NUCLEOTIDE SEQUENCE [LARGE SCALE GENOMIC DNA]</scope>
    <source>
        <strain evidence="2 3">ROY-5-3</strain>
    </source>
</reference>
<organism evidence="2 3">
    <name type="scientific">Falsiroseomonas oleicola</name>
    <dbReference type="NCBI Taxonomy" id="2801474"/>
    <lineage>
        <taxon>Bacteria</taxon>
        <taxon>Pseudomonadati</taxon>
        <taxon>Pseudomonadota</taxon>
        <taxon>Alphaproteobacteria</taxon>
        <taxon>Acetobacterales</taxon>
        <taxon>Roseomonadaceae</taxon>
        <taxon>Falsiroseomonas</taxon>
    </lineage>
</organism>
<keyword evidence="1" id="KW-0812">Transmembrane</keyword>
<proteinExistence type="predicted"/>
<dbReference type="Proteomes" id="UP000689967">
    <property type="component" value="Unassembled WGS sequence"/>
</dbReference>
<protein>
    <submittedName>
        <fullName evidence="2">Uncharacterized protein</fullName>
    </submittedName>
</protein>
<evidence type="ECO:0000313" key="2">
    <source>
        <dbReference type="EMBL" id="MBU8543165.1"/>
    </source>
</evidence>
<keyword evidence="3" id="KW-1185">Reference proteome</keyword>
<name>A0ABS6H3B5_9PROT</name>
<evidence type="ECO:0000313" key="3">
    <source>
        <dbReference type="Proteomes" id="UP000689967"/>
    </source>
</evidence>
<keyword evidence="1" id="KW-1133">Transmembrane helix</keyword>
<keyword evidence="1" id="KW-0472">Membrane</keyword>
<evidence type="ECO:0000256" key="1">
    <source>
        <dbReference type="SAM" id="Phobius"/>
    </source>
</evidence>
<dbReference type="EMBL" id="JAERQM010000001">
    <property type="protein sequence ID" value="MBU8543165.1"/>
    <property type="molecule type" value="Genomic_DNA"/>
</dbReference>
<gene>
    <name evidence="2" type="ORF">JJQ90_05575</name>
</gene>
<accession>A0ABS6H3B5</accession>
<sequence length="278" mass="29086">MAIELNLRDDPAPFLMERPQAALRRRAAAPLAGFALGAAAAAAALLLFWPGTPISAGATTPAIVLAVEDRAAALDTLLRQASARMANEIARAESAAQLAEASAQRVATLAERGPMADRFMMAALLLQSSVATPRPWLREYQAMVALAPPGALPRPLAEVLASHAARGLPAEAELRERFNALAPQLLARAPSETTLLNQATGTLRGWLSGIADHLRRGNLAGAVADAGALDPALQPLVAGWLAQARARMAVEQAVQETLLRALNPPSTQPTLAAATRRP</sequence>
<comment type="caution">
    <text evidence="2">The sequence shown here is derived from an EMBL/GenBank/DDBJ whole genome shotgun (WGS) entry which is preliminary data.</text>
</comment>
<dbReference type="RefSeq" id="WP_216873453.1">
    <property type="nucleotide sequence ID" value="NZ_JAERQM010000001.1"/>
</dbReference>
<feature type="transmembrane region" description="Helical" evidence="1">
    <location>
        <begin position="27"/>
        <end position="49"/>
    </location>
</feature>